<dbReference type="EMBL" id="SPUK01000016">
    <property type="protein sequence ID" value="TQV92006.1"/>
    <property type="molecule type" value="Genomic_DNA"/>
</dbReference>
<protein>
    <submittedName>
        <fullName evidence="1">Uncharacterized protein</fullName>
    </submittedName>
</protein>
<evidence type="ECO:0000313" key="1">
    <source>
        <dbReference type="EMBL" id="TQV92006.1"/>
    </source>
</evidence>
<organism evidence="1 2">
    <name type="scientific">Cordyceps javanica</name>
    <dbReference type="NCBI Taxonomy" id="43265"/>
    <lineage>
        <taxon>Eukaryota</taxon>
        <taxon>Fungi</taxon>
        <taxon>Dikarya</taxon>
        <taxon>Ascomycota</taxon>
        <taxon>Pezizomycotina</taxon>
        <taxon>Sordariomycetes</taxon>
        <taxon>Hypocreomycetidae</taxon>
        <taxon>Hypocreales</taxon>
        <taxon>Cordycipitaceae</taxon>
        <taxon>Cordyceps</taxon>
    </lineage>
</organism>
<sequence>MPRVPRSAASWRYCSPFGPKHTIGVAGPCQLRPSHSQEKKSFFLDGRFFGSLIKKWKEARSRTGRRGMSDSCHGRMSWSLMSWSRWGEKRLGIGFPRVFACRTGGERGGNGFCCPQQG</sequence>
<evidence type="ECO:0000313" key="2">
    <source>
        <dbReference type="Proteomes" id="UP000315783"/>
    </source>
</evidence>
<reference evidence="1 2" key="1">
    <citation type="journal article" date="2019" name="Appl. Microbiol. Biotechnol.">
        <title>Genome sequence of Isaria javanica and comparative genome analysis insights into family S53 peptidase evolution in fungal entomopathogens.</title>
        <authorList>
            <person name="Lin R."/>
            <person name="Zhang X."/>
            <person name="Xin B."/>
            <person name="Zou M."/>
            <person name="Gao Y."/>
            <person name="Qin F."/>
            <person name="Hu Q."/>
            <person name="Xie B."/>
            <person name="Cheng X."/>
        </authorList>
    </citation>
    <scope>NUCLEOTIDE SEQUENCE [LARGE SCALE GENOMIC DNA]</scope>
    <source>
        <strain evidence="1 2">IJ1G</strain>
    </source>
</reference>
<dbReference type="AlphaFoldDB" id="A0A545URC0"/>
<name>A0A545URC0_9HYPO</name>
<keyword evidence="2" id="KW-1185">Reference proteome</keyword>
<comment type="caution">
    <text evidence="1">The sequence shown here is derived from an EMBL/GenBank/DDBJ whole genome shotgun (WGS) entry which is preliminary data.</text>
</comment>
<dbReference type="Proteomes" id="UP000315783">
    <property type="component" value="Unassembled WGS sequence"/>
</dbReference>
<gene>
    <name evidence="1" type="ORF">IF1G_09078</name>
</gene>
<proteinExistence type="predicted"/>
<accession>A0A545URC0</accession>